<feature type="transmembrane region" description="Helical" evidence="4">
    <location>
        <begin position="210"/>
        <end position="232"/>
    </location>
</feature>
<dbReference type="CDD" id="cd05716">
    <property type="entry name" value="IgV_pIgR_like"/>
    <property type="match status" value="1"/>
</dbReference>
<proteinExistence type="predicted"/>
<dbReference type="PANTHER" id="PTHR16423:SF6">
    <property type="entry name" value="TRIGGERING RECEPTOR EXPRESSED ON MYELOID CELLS 2-RELATED"/>
    <property type="match status" value="1"/>
</dbReference>
<dbReference type="InterPro" id="IPR013783">
    <property type="entry name" value="Ig-like_fold"/>
</dbReference>
<evidence type="ECO:0000256" key="3">
    <source>
        <dbReference type="ARBA" id="ARBA00023319"/>
    </source>
</evidence>
<dbReference type="SUPFAM" id="SSF48726">
    <property type="entry name" value="Immunoglobulin"/>
    <property type="match status" value="3"/>
</dbReference>
<dbReference type="InterPro" id="IPR007110">
    <property type="entry name" value="Ig-like_dom"/>
</dbReference>
<keyword evidence="4" id="KW-1133">Transmembrane helix</keyword>
<dbReference type="Pfam" id="PF07686">
    <property type="entry name" value="V-set"/>
    <property type="match status" value="1"/>
</dbReference>
<dbReference type="InterPro" id="IPR052314">
    <property type="entry name" value="Immune_rcpt_domain"/>
</dbReference>
<feature type="transmembrane region" description="Helical" evidence="4">
    <location>
        <begin position="558"/>
        <end position="582"/>
    </location>
</feature>
<dbReference type="GO" id="GO:0009986">
    <property type="term" value="C:cell surface"/>
    <property type="evidence" value="ECO:0007669"/>
    <property type="project" value="TreeGrafter"/>
</dbReference>
<organism evidence="6 7">
    <name type="scientific">Ophiophagus hannah</name>
    <name type="common">King cobra</name>
    <name type="synonym">Naja hannah</name>
    <dbReference type="NCBI Taxonomy" id="8665"/>
    <lineage>
        <taxon>Eukaryota</taxon>
        <taxon>Metazoa</taxon>
        <taxon>Chordata</taxon>
        <taxon>Craniata</taxon>
        <taxon>Vertebrata</taxon>
        <taxon>Euteleostomi</taxon>
        <taxon>Lepidosauria</taxon>
        <taxon>Squamata</taxon>
        <taxon>Bifurcata</taxon>
        <taxon>Unidentata</taxon>
        <taxon>Episquamata</taxon>
        <taxon>Toxicofera</taxon>
        <taxon>Serpentes</taxon>
        <taxon>Colubroidea</taxon>
        <taxon>Elapidae</taxon>
        <taxon>Elapinae</taxon>
        <taxon>Ophiophagus</taxon>
    </lineage>
</organism>
<dbReference type="InterPro" id="IPR013106">
    <property type="entry name" value="Ig_V-set"/>
</dbReference>
<keyword evidence="7" id="KW-1185">Reference proteome</keyword>
<feature type="non-terminal residue" evidence="6">
    <location>
        <position position="1"/>
    </location>
</feature>
<dbReference type="GO" id="GO:0038023">
    <property type="term" value="F:signaling receptor activity"/>
    <property type="evidence" value="ECO:0007669"/>
    <property type="project" value="TreeGrafter"/>
</dbReference>
<dbReference type="Proteomes" id="UP000018936">
    <property type="component" value="Unassembled WGS sequence"/>
</dbReference>
<evidence type="ECO:0000313" key="6">
    <source>
        <dbReference type="EMBL" id="ETE73243.1"/>
    </source>
</evidence>
<accession>V8PGU3</accession>
<protein>
    <submittedName>
        <fullName evidence="6">Triggering receptor expressed on myeloid cells 2</fullName>
    </submittedName>
</protein>
<dbReference type="AlphaFoldDB" id="V8PGU3"/>
<evidence type="ECO:0000256" key="2">
    <source>
        <dbReference type="ARBA" id="ARBA00023157"/>
    </source>
</evidence>
<name>V8PGU3_OPHHA</name>
<keyword evidence="4" id="KW-0472">Membrane</keyword>
<dbReference type="PANTHER" id="PTHR16423">
    <property type="entry name" value="TREM-LIKE TRANSCRIPT PROTEIN"/>
    <property type="match status" value="1"/>
</dbReference>
<dbReference type="EMBL" id="AZIM01000118">
    <property type="protein sequence ID" value="ETE73243.1"/>
    <property type="molecule type" value="Genomic_DNA"/>
</dbReference>
<reference evidence="6 7" key="1">
    <citation type="journal article" date="2013" name="Proc. Natl. Acad. Sci. U.S.A.">
        <title>The king cobra genome reveals dynamic gene evolution and adaptation in the snake venom system.</title>
        <authorList>
            <person name="Vonk F.J."/>
            <person name="Casewell N.R."/>
            <person name="Henkel C.V."/>
            <person name="Heimberg A.M."/>
            <person name="Jansen H.J."/>
            <person name="McCleary R.J."/>
            <person name="Kerkkamp H.M."/>
            <person name="Vos R.A."/>
            <person name="Guerreiro I."/>
            <person name="Calvete J.J."/>
            <person name="Wuster W."/>
            <person name="Woods A.E."/>
            <person name="Logan J.M."/>
            <person name="Harrison R.A."/>
            <person name="Castoe T.A."/>
            <person name="de Koning A.P."/>
            <person name="Pollock D.D."/>
            <person name="Yandell M."/>
            <person name="Calderon D."/>
            <person name="Renjifo C."/>
            <person name="Currier R.B."/>
            <person name="Salgado D."/>
            <person name="Pla D."/>
            <person name="Sanz L."/>
            <person name="Hyder A.S."/>
            <person name="Ribeiro J.M."/>
            <person name="Arntzen J.W."/>
            <person name="van den Thillart G.E."/>
            <person name="Boetzer M."/>
            <person name="Pirovano W."/>
            <person name="Dirks R.P."/>
            <person name="Spaink H.P."/>
            <person name="Duboule D."/>
            <person name="McGlinn E."/>
            <person name="Kini R.M."/>
            <person name="Richardson M.K."/>
        </authorList>
    </citation>
    <scope>NUCLEOTIDE SEQUENCE</scope>
    <source>
        <tissue evidence="6">Blood</tissue>
    </source>
</reference>
<evidence type="ECO:0000256" key="1">
    <source>
        <dbReference type="ARBA" id="ARBA00022729"/>
    </source>
</evidence>
<evidence type="ECO:0000313" key="7">
    <source>
        <dbReference type="Proteomes" id="UP000018936"/>
    </source>
</evidence>
<sequence length="695" mass="78506">MATKSPPKSLDPLDVAVCSTFVFFLSGQRRTHKDNFKISWTTDDLVGCLEYYWKKEEYSKGDESGGTKVSTAEIITEISGVEGEPISINCSYSPKKNQWREKSWCKHISEATCQHVVSARRFWLPFLKRRNGTTAIADNIQEGVLMVTINPLQKQDAGWYQCMTHFLGTVKTLQKVKVNVLTNIENSNVQETPRILHSISGSSSNAGVNLTFLVAGFLGFKLLVAIIILIIARSKKRTTGNESRGENLHFHLPIITGLFASCTSYLFPSPSTASLQNTGKSPKEVVLTQGTSLRIKAFCAYQYLQGKPVWCKEKQQNELGWQYMTSKANQKIMLEGVVNGCISLLMKNLQIEDSGRYWFGILSGMKMVSINSVKVVVHYGEYDHFLPNKTAPPPTIRMPFTSTISGMKMQEVIKIQGESLSVKAFCSQQHAQAEIVWCKEELPKECSLEKFISFSRSRWKGLTTQPDQRVIINDLGNGCIYVFMSALQSEDTGVYWFGVLDGPNIIPLRKIRSTTVCAKTLLGKKGGVLEKEIDVVRYQQKEDIGTTTSEDEQRVYQVVWILVFIAVGVTILSAFTLVVMVLTKRKKRVADDLNFDDNPNCRVINLQIHESNTAQSLHEEMNTIYSIVKLPRISTDVNRTFPLRSNVYEHSYSQYIPERVTVEEFERQPWPPIVQTSVCREEVEKNYQISAAKKP</sequence>
<dbReference type="InterPro" id="IPR003599">
    <property type="entry name" value="Ig_sub"/>
</dbReference>
<evidence type="ECO:0000259" key="5">
    <source>
        <dbReference type="PROSITE" id="PS50835"/>
    </source>
</evidence>
<dbReference type="InterPro" id="IPR036179">
    <property type="entry name" value="Ig-like_dom_sf"/>
</dbReference>
<comment type="caution">
    <text evidence="6">The sequence shown here is derived from an EMBL/GenBank/DDBJ whole genome shotgun (WGS) entry which is preliminary data.</text>
</comment>
<dbReference type="PROSITE" id="PS50835">
    <property type="entry name" value="IG_LIKE"/>
    <property type="match status" value="1"/>
</dbReference>
<dbReference type="Gene3D" id="2.60.40.10">
    <property type="entry name" value="Immunoglobulins"/>
    <property type="match status" value="3"/>
</dbReference>
<gene>
    <name evidence="6" type="primary">Trem2</name>
    <name evidence="6" type="ORF">L345_00914</name>
</gene>
<keyword evidence="4" id="KW-0812">Transmembrane</keyword>
<keyword evidence="2" id="KW-1015">Disulfide bond</keyword>
<dbReference type="OrthoDB" id="8442846at2759"/>
<keyword evidence="3" id="KW-0393">Immunoglobulin domain</keyword>
<keyword evidence="1" id="KW-0732">Signal</keyword>
<keyword evidence="6" id="KW-0675">Receptor</keyword>
<dbReference type="SMART" id="SM00409">
    <property type="entry name" value="IG"/>
    <property type="match status" value="2"/>
</dbReference>
<feature type="domain" description="Ig-like" evidence="5">
    <location>
        <begin position="67"/>
        <end position="179"/>
    </location>
</feature>
<evidence type="ECO:0000256" key="4">
    <source>
        <dbReference type="SAM" id="Phobius"/>
    </source>
</evidence>